<organism evidence="1 2">
    <name type="scientific">Candidatus Yanofskybacteria bacterium RIFCSPHIGHO2_01_FULL_44_17</name>
    <dbReference type="NCBI Taxonomy" id="1802668"/>
    <lineage>
        <taxon>Bacteria</taxon>
        <taxon>Candidatus Yanofskyibacteriota</taxon>
    </lineage>
</organism>
<comment type="caution">
    <text evidence="1">The sequence shown here is derived from an EMBL/GenBank/DDBJ whole genome shotgun (WGS) entry which is preliminary data.</text>
</comment>
<accession>A0A1F8EXW1</accession>
<dbReference type="EMBL" id="MGJI01000005">
    <property type="protein sequence ID" value="OGN05714.1"/>
    <property type="molecule type" value="Genomic_DNA"/>
</dbReference>
<evidence type="ECO:0000313" key="2">
    <source>
        <dbReference type="Proteomes" id="UP000177507"/>
    </source>
</evidence>
<dbReference type="AlphaFoldDB" id="A0A1F8EXW1"/>
<evidence type="ECO:0000313" key="1">
    <source>
        <dbReference type="EMBL" id="OGN05714.1"/>
    </source>
</evidence>
<name>A0A1F8EXW1_9BACT</name>
<dbReference type="Proteomes" id="UP000177507">
    <property type="component" value="Unassembled WGS sequence"/>
</dbReference>
<reference evidence="1 2" key="1">
    <citation type="journal article" date="2016" name="Nat. Commun.">
        <title>Thousands of microbial genomes shed light on interconnected biogeochemical processes in an aquifer system.</title>
        <authorList>
            <person name="Anantharaman K."/>
            <person name="Brown C.T."/>
            <person name="Hug L.A."/>
            <person name="Sharon I."/>
            <person name="Castelle C.J."/>
            <person name="Probst A.J."/>
            <person name="Thomas B.C."/>
            <person name="Singh A."/>
            <person name="Wilkins M.J."/>
            <person name="Karaoz U."/>
            <person name="Brodie E.L."/>
            <person name="Williams K.H."/>
            <person name="Hubbard S.S."/>
            <person name="Banfield J.F."/>
        </authorList>
    </citation>
    <scope>NUCLEOTIDE SEQUENCE [LARGE SCALE GENOMIC DNA]</scope>
</reference>
<protein>
    <submittedName>
        <fullName evidence="1">Uncharacterized protein</fullName>
    </submittedName>
</protein>
<proteinExistence type="predicted"/>
<sequence>MQKNFKNNTWVLCLAAIILCIGAAFYVARPQEEVQGAKAYELSPKFTDREYFKRDSSGNNLRCYNHDCVPLLATPAPGSKQ</sequence>
<gene>
    <name evidence="1" type="ORF">A2831_03320</name>
</gene>